<accession>A0A6G0W611</accession>
<reference evidence="1 2" key="1">
    <citation type="submission" date="2019-07" db="EMBL/GenBank/DDBJ databases">
        <title>Genomics analysis of Aphanomyces spp. identifies a new class of oomycete effector associated with host adaptation.</title>
        <authorList>
            <person name="Gaulin E."/>
        </authorList>
    </citation>
    <scope>NUCLEOTIDE SEQUENCE [LARGE SCALE GENOMIC DNA]</scope>
    <source>
        <strain evidence="1 2">ATCC 201684</strain>
    </source>
</reference>
<name>A0A6G0W611_9STRA</name>
<proteinExistence type="predicted"/>
<organism evidence="1 2">
    <name type="scientific">Aphanomyces euteiches</name>
    <dbReference type="NCBI Taxonomy" id="100861"/>
    <lineage>
        <taxon>Eukaryota</taxon>
        <taxon>Sar</taxon>
        <taxon>Stramenopiles</taxon>
        <taxon>Oomycota</taxon>
        <taxon>Saprolegniomycetes</taxon>
        <taxon>Saprolegniales</taxon>
        <taxon>Verrucalvaceae</taxon>
        <taxon>Aphanomyces</taxon>
    </lineage>
</organism>
<sequence length="95" mass="10686">MGVLYMNNENVPPTTRSAIMPNRRLSSNLSLVRSHENDCSTRLPFGLEQRVGTSSVEQQSSPHTLYWVRPPCINLSHYVNFLASDPSKGHPQTSF</sequence>
<keyword evidence="2" id="KW-1185">Reference proteome</keyword>
<dbReference type="Proteomes" id="UP000481153">
    <property type="component" value="Unassembled WGS sequence"/>
</dbReference>
<protein>
    <submittedName>
        <fullName evidence="1">Uncharacterized protein</fullName>
    </submittedName>
</protein>
<evidence type="ECO:0000313" key="1">
    <source>
        <dbReference type="EMBL" id="KAF0722485.1"/>
    </source>
</evidence>
<evidence type="ECO:0000313" key="2">
    <source>
        <dbReference type="Proteomes" id="UP000481153"/>
    </source>
</evidence>
<dbReference type="EMBL" id="VJMJ01000332">
    <property type="protein sequence ID" value="KAF0722485.1"/>
    <property type="molecule type" value="Genomic_DNA"/>
</dbReference>
<gene>
    <name evidence="1" type="ORF">Ae201684_018394</name>
</gene>
<dbReference type="AlphaFoldDB" id="A0A6G0W611"/>
<comment type="caution">
    <text evidence="1">The sequence shown here is derived from an EMBL/GenBank/DDBJ whole genome shotgun (WGS) entry which is preliminary data.</text>
</comment>